<comment type="caution">
    <text evidence="1">The sequence shown here is derived from an EMBL/GenBank/DDBJ whole genome shotgun (WGS) entry which is preliminary data.</text>
</comment>
<keyword evidence="2" id="KW-1185">Reference proteome</keyword>
<evidence type="ECO:0000313" key="1">
    <source>
        <dbReference type="EMBL" id="GGF22982.1"/>
    </source>
</evidence>
<protein>
    <recommendedName>
        <fullName evidence="3">NTF2 fold domain-containing protein</fullName>
    </recommendedName>
</protein>
<evidence type="ECO:0008006" key="3">
    <source>
        <dbReference type="Google" id="ProtNLM"/>
    </source>
</evidence>
<accession>A0ABQ1UN16</accession>
<reference evidence="2" key="1">
    <citation type="journal article" date="2019" name="Int. J. Syst. Evol. Microbiol.">
        <title>The Global Catalogue of Microorganisms (GCM) 10K type strain sequencing project: providing services to taxonomists for standard genome sequencing and annotation.</title>
        <authorList>
            <consortium name="The Broad Institute Genomics Platform"/>
            <consortium name="The Broad Institute Genome Sequencing Center for Infectious Disease"/>
            <person name="Wu L."/>
            <person name="Ma J."/>
        </authorList>
    </citation>
    <scope>NUCLEOTIDE SEQUENCE [LARGE SCALE GENOMIC DNA]</scope>
    <source>
        <strain evidence="2">CGMCC 1.15197</strain>
    </source>
</reference>
<gene>
    <name evidence="1" type="ORF">GCM10011383_38270</name>
</gene>
<organism evidence="1 2">
    <name type="scientific">Hymenobacter cavernae</name>
    <dbReference type="NCBI Taxonomy" id="2044852"/>
    <lineage>
        <taxon>Bacteria</taxon>
        <taxon>Pseudomonadati</taxon>
        <taxon>Bacteroidota</taxon>
        <taxon>Cytophagia</taxon>
        <taxon>Cytophagales</taxon>
        <taxon>Hymenobacteraceae</taxon>
        <taxon>Hymenobacter</taxon>
    </lineage>
</organism>
<dbReference type="Proteomes" id="UP000632273">
    <property type="component" value="Unassembled WGS sequence"/>
</dbReference>
<sequence>MGILASCQQAKPVAADAVATQTVQTAAPTATAAPTEAAARDAIARYLKAQPNVNLYVVDSASVVDVDTQWQVLVPRTDWAGRMPNRAAFEVDKQTGKVRTLLVK</sequence>
<proteinExistence type="predicted"/>
<dbReference type="EMBL" id="BMHT01000007">
    <property type="protein sequence ID" value="GGF22982.1"/>
    <property type="molecule type" value="Genomic_DNA"/>
</dbReference>
<name>A0ABQ1UN16_9BACT</name>
<evidence type="ECO:0000313" key="2">
    <source>
        <dbReference type="Proteomes" id="UP000632273"/>
    </source>
</evidence>
<dbReference type="RefSeq" id="WP_188815653.1">
    <property type="nucleotide sequence ID" value="NZ_BMHT01000007.1"/>
</dbReference>